<evidence type="ECO:0000313" key="7">
    <source>
        <dbReference type="Proteomes" id="UP001157109"/>
    </source>
</evidence>
<reference evidence="7" key="2">
    <citation type="journal article" date="2019" name="Int. J. Syst. Evol. Microbiol.">
        <title>The Global Catalogue of Microorganisms (GCM) 10K type strain sequencing project: providing services to taxonomists for standard genome sequencing and annotation.</title>
        <authorList>
            <consortium name="The Broad Institute Genomics Platform"/>
            <consortium name="The Broad Institute Genome Sequencing Center for Infectious Disease"/>
            <person name="Wu L."/>
            <person name="Ma J."/>
        </authorList>
    </citation>
    <scope>NUCLEOTIDE SEQUENCE [LARGE SCALE GENOMIC DNA]</scope>
    <source>
        <strain evidence="7">NBRC 105830</strain>
    </source>
</reference>
<proteinExistence type="predicted"/>
<sequence length="292" mass="31323">MDRSGLRLVEPLIEWTGAQVCAQRGELAAARAHADPAGVADPALTLMHLPGVLARMHVAAAEDDLEGVITLGRPLLTRLDEPTPDLGLLPWPDPYTDALITLGRLDEATDVLDRWKPQLLGFGSRSAAARVLALRARVLAGTGAVDQADAAFTEATDLAQALGRPLLVAGTSEAHGRALRRAGRRREAEPRLRRAQEVYQALGAVPALARVERELRAGRLQSVPVGQAAGAPIATELTAQEQAVAELVVSGLINKEVATQLFVSPKTVQYHLTRVYQKLQVRGRAELASRLR</sequence>
<keyword evidence="2" id="KW-0238">DNA-binding</keyword>
<comment type="caution">
    <text evidence="5">The sequence shown here is derived from an EMBL/GenBank/DDBJ whole genome shotgun (WGS) entry which is preliminary data.</text>
</comment>
<keyword evidence="1" id="KW-0805">Transcription regulation</keyword>
<dbReference type="Proteomes" id="UP001157109">
    <property type="component" value="Unassembled WGS sequence"/>
</dbReference>
<evidence type="ECO:0000256" key="3">
    <source>
        <dbReference type="ARBA" id="ARBA00023163"/>
    </source>
</evidence>
<gene>
    <name evidence="5" type="ORF">GCM10025862_17680</name>
    <name evidence="6" type="ORF">GCM10025862_40640</name>
</gene>
<dbReference type="PROSITE" id="PS00622">
    <property type="entry name" value="HTH_LUXR_1"/>
    <property type="match status" value="1"/>
</dbReference>
<keyword evidence="3" id="KW-0804">Transcription</keyword>
<evidence type="ECO:0000256" key="1">
    <source>
        <dbReference type="ARBA" id="ARBA00023015"/>
    </source>
</evidence>
<dbReference type="PROSITE" id="PS50043">
    <property type="entry name" value="HTH_LUXR_2"/>
    <property type="match status" value="1"/>
</dbReference>
<dbReference type="EMBL" id="BSUJ01000002">
    <property type="protein sequence ID" value="GMA22043.1"/>
    <property type="molecule type" value="Genomic_DNA"/>
</dbReference>
<dbReference type="RefSeq" id="WP_241446173.1">
    <property type="nucleotide sequence ID" value="NZ_BSUJ01000001.1"/>
</dbReference>
<dbReference type="SUPFAM" id="SSF46894">
    <property type="entry name" value="C-terminal effector domain of the bipartite response regulators"/>
    <property type="match status" value="1"/>
</dbReference>
<protein>
    <recommendedName>
        <fullName evidence="4">HTH luxR-type domain-containing protein</fullName>
    </recommendedName>
</protein>
<evidence type="ECO:0000313" key="5">
    <source>
        <dbReference type="EMBL" id="GMA19747.1"/>
    </source>
</evidence>
<feature type="domain" description="HTH luxR-type" evidence="4">
    <location>
        <begin position="229"/>
        <end position="292"/>
    </location>
</feature>
<name>A0ABQ6HNL8_9MICO</name>
<dbReference type="InterPro" id="IPR036388">
    <property type="entry name" value="WH-like_DNA-bd_sf"/>
</dbReference>
<dbReference type="Gene3D" id="1.25.40.10">
    <property type="entry name" value="Tetratricopeptide repeat domain"/>
    <property type="match status" value="1"/>
</dbReference>
<dbReference type="CDD" id="cd06170">
    <property type="entry name" value="LuxR_C_like"/>
    <property type="match status" value="1"/>
</dbReference>
<organism evidence="5 7">
    <name type="scientific">Arsenicicoccus piscis</name>
    <dbReference type="NCBI Taxonomy" id="673954"/>
    <lineage>
        <taxon>Bacteria</taxon>
        <taxon>Bacillati</taxon>
        <taxon>Actinomycetota</taxon>
        <taxon>Actinomycetes</taxon>
        <taxon>Micrococcales</taxon>
        <taxon>Intrasporangiaceae</taxon>
        <taxon>Arsenicicoccus</taxon>
    </lineage>
</organism>
<reference evidence="5" key="1">
    <citation type="journal article" date="2014" name="Int. J. Syst. Evol. Microbiol.">
        <title>Complete genome of a new Firmicutes species belonging to the dominant human colonic microbiota ('Ruminococcus bicirculans') reveals two chromosomes and a selective capacity to utilize plant glucans.</title>
        <authorList>
            <consortium name="NISC Comparative Sequencing Program"/>
            <person name="Wegmann U."/>
            <person name="Louis P."/>
            <person name="Goesmann A."/>
            <person name="Henrissat B."/>
            <person name="Duncan S.H."/>
            <person name="Flint H.J."/>
        </authorList>
    </citation>
    <scope>NUCLEOTIDE SEQUENCE</scope>
    <source>
        <strain evidence="5">NBRC 105830</strain>
    </source>
</reference>
<dbReference type="Pfam" id="PF00196">
    <property type="entry name" value="GerE"/>
    <property type="match status" value="1"/>
</dbReference>
<dbReference type="PANTHER" id="PTHR44688:SF16">
    <property type="entry name" value="DNA-BINDING TRANSCRIPTIONAL ACTIVATOR DEVR_DOSR"/>
    <property type="match status" value="1"/>
</dbReference>
<evidence type="ECO:0000313" key="6">
    <source>
        <dbReference type="EMBL" id="GMA22043.1"/>
    </source>
</evidence>
<dbReference type="PRINTS" id="PR00038">
    <property type="entry name" value="HTHLUXR"/>
</dbReference>
<evidence type="ECO:0000259" key="4">
    <source>
        <dbReference type="PROSITE" id="PS50043"/>
    </source>
</evidence>
<keyword evidence="7" id="KW-1185">Reference proteome</keyword>
<dbReference type="SMART" id="SM00421">
    <property type="entry name" value="HTH_LUXR"/>
    <property type="match status" value="1"/>
</dbReference>
<reference evidence="5" key="3">
    <citation type="submission" date="2023-02" db="EMBL/GenBank/DDBJ databases">
        <authorList>
            <person name="Sun Q."/>
            <person name="Mori K."/>
        </authorList>
    </citation>
    <scope>NUCLEOTIDE SEQUENCE</scope>
    <source>
        <strain evidence="5">NBRC 105830</strain>
    </source>
</reference>
<dbReference type="Gene3D" id="1.10.10.10">
    <property type="entry name" value="Winged helix-like DNA-binding domain superfamily/Winged helix DNA-binding domain"/>
    <property type="match status" value="1"/>
</dbReference>
<dbReference type="PANTHER" id="PTHR44688">
    <property type="entry name" value="DNA-BINDING TRANSCRIPTIONAL ACTIVATOR DEVR_DOSR"/>
    <property type="match status" value="1"/>
</dbReference>
<dbReference type="InterPro" id="IPR000792">
    <property type="entry name" value="Tscrpt_reg_LuxR_C"/>
</dbReference>
<accession>A0ABQ6HNL8</accession>
<dbReference type="EMBL" id="BSUJ01000001">
    <property type="protein sequence ID" value="GMA19747.1"/>
    <property type="molecule type" value="Genomic_DNA"/>
</dbReference>
<dbReference type="InterPro" id="IPR016032">
    <property type="entry name" value="Sig_transdc_resp-reg_C-effctor"/>
</dbReference>
<dbReference type="InterPro" id="IPR011990">
    <property type="entry name" value="TPR-like_helical_dom_sf"/>
</dbReference>
<evidence type="ECO:0000256" key="2">
    <source>
        <dbReference type="ARBA" id="ARBA00023125"/>
    </source>
</evidence>
<dbReference type="SUPFAM" id="SSF48452">
    <property type="entry name" value="TPR-like"/>
    <property type="match status" value="1"/>
</dbReference>